<reference evidence="3" key="1">
    <citation type="submission" date="2024-07" db="EMBL/GenBank/DDBJ databases">
        <title>Two chromosome-level genome assemblies of Korean endemic species Abeliophyllum distichum and Forsythia ovata (Oleaceae).</title>
        <authorList>
            <person name="Jang H."/>
        </authorList>
    </citation>
    <scope>NUCLEOTIDE SEQUENCE [LARGE SCALE GENOMIC DNA]</scope>
</reference>
<sequence>MAGTEEIEETTDISRTKQSGEKILQMKKSICAPTHFTSINSTPPTSIYLSLQSPCSNIAQENLQFWRIWELNATIPKTTTAYNVAGEKYKPQLTNFMDVMSD</sequence>
<evidence type="ECO:0000256" key="1">
    <source>
        <dbReference type="SAM" id="MobiDB-lite"/>
    </source>
</evidence>
<evidence type="ECO:0000313" key="3">
    <source>
        <dbReference type="Proteomes" id="UP001604277"/>
    </source>
</evidence>
<evidence type="ECO:0000313" key="2">
    <source>
        <dbReference type="EMBL" id="KAL2537508.1"/>
    </source>
</evidence>
<dbReference type="Proteomes" id="UP001604277">
    <property type="component" value="Unassembled WGS sequence"/>
</dbReference>
<name>A0ABD1VJL5_9LAMI</name>
<proteinExistence type="predicted"/>
<keyword evidence="3" id="KW-1185">Reference proteome</keyword>
<feature type="compositionally biased region" description="Acidic residues" evidence="1">
    <location>
        <begin position="1"/>
        <end position="11"/>
    </location>
</feature>
<dbReference type="EMBL" id="JBFOLJ010000005">
    <property type="protein sequence ID" value="KAL2537508.1"/>
    <property type="molecule type" value="Genomic_DNA"/>
</dbReference>
<feature type="region of interest" description="Disordered" evidence="1">
    <location>
        <begin position="1"/>
        <end position="20"/>
    </location>
</feature>
<comment type="caution">
    <text evidence="2">The sequence shown here is derived from an EMBL/GenBank/DDBJ whole genome shotgun (WGS) entry which is preliminary data.</text>
</comment>
<gene>
    <name evidence="2" type="ORF">Fot_18899</name>
</gene>
<protein>
    <submittedName>
        <fullName evidence="2">Uncharacterized protein</fullName>
    </submittedName>
</protein>
<dbReference type="AlphaFoldDB" id="A0ABD1VJL5"/>
<accession>A0ABD1VJL5</accession>
<organism evidence="2 3">
    <name type="scientific">Forsythia ovata</name>
    <dbReference type="NCBI Taxonomy" id="205694"/>
    <lineage>
        <taxon>Eukaryota</taxon>
        <taxon>Viridiplantae</taxon>
        <taxon>Streptophyta</taxon>
        <taxon>Embryophyta</taxon>
        <taxon>Tracheophyta</taxon>
        <taxon>Spermatophyta</taxon>
        <taxon>Magnoliopsida</taxon>
        <taxon>eudicotyledons</taxon>
        <taxon>Gunneridae</taxon>
        <taxon>Pentapetalae</taxon>
        <taxon>asterids</taxon>
        <taxon>lamiids</taxon>
        <taxon>Lamiales</taxon>
        <taxon>Oleaceae</taxon>
        <taxon>Forsythieae</taxon>
        <taxon>Forsythia</taxon>
    </lineage>
</organism>